<keyword evidence="1" id="KW-0472">Membrane</keyword>
<keyword evidence="2" id="KW-0614">Plasmid</keyword>
<sequence length="89" mass="9958">MEKKEKGASSVYLIVASIGMVLLGFGLLEYLLLVGNPGTPNFLLTFASFFILVHYIYHLEKKTGVSNRVIWIKSLLVALSLFILISIFH</sequence>
<feature type="transmembrane region" description="Helical" evidence="1">
    <location>
        <begin position="12"/>
        <end position="33"/>
    </location>
</feature>
<gene>
    <name evidence="2" type="ORF">I858_016320</name>
</gene>
<dbReference type="AlphaFoldDB" id="A0A1B1S5S3"/>
<evidence type="ECO:0000313" key="3">
    <source>
        <dbReference type="Proteomes" id="UP000053354"/>
    </source>
</evidence>
<dbReference type="KEGG" id="pll:I858_016320"/>
<dbReference type="OrthoDB" id="2428552at2"/>
<feature type="transmembrane region" description="Helical" evidence="1">
    <location>
        <begin position="69"/>
        <end position="88"/>
    </location>
</feature>
<evidence type="ECO:0000313" key="2">
    <source>
        <dbReference type="EMBL" id="ANU28546.1"/>
    </source>
</evidence>
<keyword evidence="1" id="KW-0812">Transmembrane</keyword>
<keyword evidence="1" id="KW-1133">Transmembrane helix</keyword>
<dbReference type="Proteomes" id="UP000053354">
    <property type="component" value="Plasmid pPS15-1"/>
</dbReference>
<keyword evidence="3" id="KW-1185">Reference proteome</keyword>
<organism evidence="2 3">
    <name type="scientific">Planococcus versutus</name>
    <dbReference type="NCBI Taxonomy" id="1302659"/>
    <lineage>
        <taxon>Bacteria</taxon>
        <taxon>Bacillati</taxon>
        <taxon>Bacillota</taxon>
        <taxon>Bacilli</taxon>
        <taxon>Bacillales</taxon>
        <taxon>Caryophanaceae</taxon>
        <taxon>Planococcus</taxon>
    </lineage>
</organism>
<dbReference type="EMBL" id="CP016541">
    <property type="protein sequence ID" value="ANU28546.1"/>
    <property type="molecule type" value="Genomic_DNA"/>
</dbReference>
<geneLocation type="plasmid" evidence="2 3">
    <name>pPS15-1</name>
</geneLocation>
<accession>A0A1B1S5S3</accession>
<name>A0A1B1S5S3_9BACL</name>
<proteinExistence type="predicted"/>
<protein>
    <submittedName>
        <fullName evidence="2">Uncharacterized protein</fullName>
    </submittedName>
</protein>
<feature type="transmembrane region" description="Helical" evidence="1">
    <location>
        <begin position="39"/>
        <end position="57"/>
    </location>
</feature>
<evidence type="ECO:0000256" key="1">
    <source>
        <dbReference type="SAM" id="Phobius"/>
    </source>
</evidence>
<reference evidence="2" key="1">
    <citation type="submission" date="2016-10" db="EMBL/GenBank/DDBJ databases">
        <authorList>
            <person name="See-Too W.S."/>
        </authorList>
    </citation>
    <scope>NUCLEOTIDE SEQUENCE</scope>
    <source>
        <strain evidence="2">L10.15</strain>
        <plasmid evidence="2">pPS15-1</plasmid>
    </source>
</reference>
<dbReference type="RefSeq" id="WP_049695005.1">
    <property type="nucleotide sequence ID" value="NZ_CP016541.2"/>
</dbReference>